<reference evidence="8 9" key="1">
    <citation type="journal article" date="2020" name="Genomics">
        <title>Complete, high-quality genomes from long-read metagenomic sequencing of two wolf lichen thalli reveals enigmatic genome architecture.</title>
        <authorList>
            <person name="McKenzie S.K."/>
            <person name="Walston R.F."/>
            <person name="Allen J.L."/>
        </authorList>
    </citation>
    <scope>NUCLEOTIDE SEQUENCE [LARGE SCALE GENOMIC DNA]</scope>
    <source>
        <strain evidence="8">WasteWater1</strain>
    </source>
</reference>
<sequence>MAQFVGLSVLATLREPPAKVRGLVTAVVEQKLTLHQVTWLSGASGPESLIVHGSNVLDVEIIESEPKETVQETEKKDDFVDPAIVSYGRPEGYLAPDAKVNGGFLATSQTAVIACAEPSLLAISPVSTEPATTGAREELQSLHPAVYPDTITPSATLTAPFNDLSLNGDTHEERLDPVDGKILRHQDTELLELKEVAQGRAPNSRKRTRRSGARGGSLPAQTQDLPDLEPHTTPVSTQKRRGRGKGWRQTPLLEEPTGENPSPRAGQRGQHPQKDALEPGTVRSTKQTPDHPKLRRRRYREEEDQNGWATGDATDIQDMGDFDFEENLSKFDKRKVFDQIRQEDTTADEARLVSFNRLPAARAGTAGGKNLHYTENVLDSPIRKVTTGGDVTNVDNSSTESELEVSEAKISSGRSSRKNVSRPSRAPSRKGSALTAGDHYGSGSTFVAEPVGRLSRQTTHDRIASPKIKTDSSTSRYRKSSGPPNTGKSSFRITSSNCHCPCVSPLQMLELEQLSTTELGLTEEMLTENAARCIAETAYGLTSSEDAEQPNHRPLIVILVGNTKTGSRAIAAGRHLRNHGVRVVLCILGLERECDLLESVQRQLTTFRSCGGQAIKQDGLMRTLRKLQAPTDLIVDALLGMHLSFDDLRTDDQAAYFQLVCWANGSDAGTFAVDLPSGIDPSSGIATIHDGSELVLNANFILSLGAPKTGLLFAMESLKTVANPSLFVADIGIASVAWKKFGTRRKGGVEFGGEWIAAVRWEQGAGA</sequence>
<keyword evidence="9" id="KW-1185">Reference proteome</keyword>
<dbReference type="AlphaFoldDB" id="A0A8H6CFV6"/>
<feature type="domain" description="YjeF N-terminal" evidence="6">
    <location>
        <begin position="508"/>
        <end position="739"/>
    </location>
</feature>
<feature type="region of interest" description="Disordered" evidence="5">
    <location>
        <begin position="383"/>
        <end position="490"/>
    </location>
</feature>
<dbReference type="PROSITE" id="PS51512">
    <property type="entry name" value="DFDF"/>
    <property type="match status" value="1"/>
</dbReference>
<evidence type="ECO:0000256" key="3">
    <source>
        <dbReference type="ARBA" id="ARBA00015797"/>
    </source>
</evidence>
<dbReference type="GO" id="GO:0031087">
    <property type="term" value="P:deadenylation-independent decapping of nuclear-transcribed mRNA"/>
    <property type="evidence" value="ECO:0007669"/>
    <property type="project" value="TreeGrafter"/>
</dbReference>
<evidence type="ECO:0000256" key="2">
    <source>
        <dbReference type="ARBA" id="ARBA00006610"/>
    </source>
</evidence>
<dbReference type="InterPro" id="IPR019050">
    <property type="entry name" value="FDF_dom"/>
</dbReference>
<gene>
    <name evidence="8" type="ORF">HO133_001515</name>
</gene>
<comment type="subcellular location">
    <subcellularLocation>
        <location evidence="1">Cytoplasm</location>
        <location evidence="1">P-body</location>
    </subcellularLocation>
</comment>
<dbReference type="GO" id="GO:0000932">
    <property type="term" value="C:P-body"/>
    <property type="evidence" value="ECO:0007669"/>
    <property type="project" value="UniProtKB-SubCell"/>
</dbReference>
<evidence type="ECO:0000313" key="9">
    <source>
        <dbReference type="Proteomes" id="UP000593566"/>
    </source>
</evidence>
<proteinExistence type="inferred from homology"/>
<dbReference type="GeneID" id="59329931"/>
<evidence type="ECO:0000256" key="4">
    <source>
        <dbReference type="ARBA" id="ARBA00022490"/>
    </source>
</evidence>
<dbReference type="PANTHER" id="PTHR13612">
    <property type="entry name" value="ENHANCER OF MRNA-DECAPPING PROTEIN 3"/>
    <property type="match status" value="1"/>
</dbReference>
<feature type="domain" description="DFDF" evidence="7">
    <location>
        <begin position="310"/>
        <end position="346"/>
    </location>
</feature>
<dbReference type="PANTHER" id="PTHR13612:SF0">
    <property type="entry name" value="ENHANCER OF MRNA-DECAPPING PROTEIN 3"/>
    <property type="match status" value="1"/>
</dbReference>
<evidence type="ECO:0000259" key="6">
    <source>
        <dbReference type="PROSITE" id="PS51385"/>
    </source>
</evidence>
<dbReference type="GO" id="GO:0033962">
    <property type="term" value="P:P-body assembly"/>
    <property type="evidence" value="ECO:0007669"/>
    <property type="project" value="TreeGrafter"/>
</dbReference>
<accession>A0A8H6CFV6</accession>
<dbReference type="Gene3D" id="3.40.50.10260">
    <property type="entry name" value="YjeF N-terminal domain"/>
    <property type="match status" value="1"/>
</dbReference>
<protein>
    <recommendedName>
        <fullName evidence="3">Enhancer of mRNA-decapping protein 3</fullName>
    </recommendedName>
</protein>
<feature type="region of interest" description="Disordered" evidence="5">
    <location>
        <begin position="193"/>
        <end position="317"/>
    </location>
</feature>
<evidence type="ECO:0000256" key="5">
    <source>
        <dbReference type="SAM" id="MobiDB-lite"/>
    </source>
</evidence>
<dbReference type="PROSITE" id="PS51385">
    <property type="entry name" value="YJEF_N"/>
    <property type="match status" value="1"/>
</dbReference>
<dbReference type="EMBL" id="JACCJB010000012">
    <property type="protein sequence ID" value="KAF6222429.1"/>
    <property type="molecule type" value="Genomic_DNA"/>
</dbReference>
<organism evidence="8 9">
    <name type="scientific">Letharia lupina</name>
    <dbReference type="NCBI Taxonomy" id="560253"/>
    <lineage>
        <taxon>Eukaryota</taxon>
        <taxon>Fungi</taxon>
        <taxon>Dikarya</taxon>
        <taxon>Ascomycota</taxon>
        <taxon>Pezizomycotina</taxon>
        <taxon>Lecanoromycetes</taxon>
        <taxon>OSLEUM clade</taxon>
        <taxon>Lecanoromycetidae</taxon>
        <taxon>Lecanorales</taxon>
        <taxon>Lecanorineae</taxon>
        <taxon>Parmeliaceae</taxon>
        <taxon>Letharia</taxon>
    </lineage>
</organism>
<dbReference type="Pfam" id="PF03853">
    <property type="entry name" value="YjeF_N"/>
    <property type="match status" value="1"/>
</dbReference>
<evidence type="ECO:0000256" key="1">
    <source>
        <dbReference type="ARBA" id="ARBA00004201"/>
    </source>
</evidence>
<dbReference type="InterPro" id="IPR004443">
    <property type="entry name" value="YjeF_N_dom"/>
</dbReference>
<dbReference type="SMART" id="SM01199">
    <property type="entry name" value="FDF"/>
    <property type="match status" value="1"/>
</dbReference>
<evidence type="ECO:0000259" key="7">
    <source>
        <dbReference type="PROSITE" id="PS51512"/>
    </source>
</evidence>
<dbReference type="Pfam" id="PF09532">
    <property type="entry name" value="FDF"/>
    <property type="match status" value="1"/>
</dbReference>
<feature type="compositionally biased region" description="Polar residues" evidence="5">
    <location>
        <begin position="389"/>
        <end position="400"/>
    </location>
</feature>
<dbReference type="GO" id="GO:0003729">
    <property type="term" value="F:mRNA binding"/>
    <property type="evidence" value="ECO:0007669"/>
    <property type="project" value="TreeGrafter"/>
</dbReference>
<feature type="compositionally biased region" description="Basic and acidic residues" evidence="5">
    <location>
        <begin position="458"/>
        <end position="470"/>
    </location>
</feature>
<dbReference type="SUPFAM" id="SSF64153">
    <property type="entry name" value="YjeF N-terminal domain-like"/>
    <property type="match status" value="1"/>
</dbReference>
<comment type="similarity">
    <text evidence="2">Belongs to the EDC3 family.</text>
</comment>
<dbReference type="RefSeq" id="XP_037151864.1">
    <property type="nucleotide sequence ID" value="XM_037292445.1"/>
</dbReference>
<name>A0A8H6CFV6_9LECA</name>
<dbReference type="InterPro" id="IPR025762">
    <property type="entry name" value="DFDF"/>
</dbReference>
<evidence type="ECO:0000313" key="8">
    <source>
        <dbReference type="EMBL" id="KAF6222429.1"/>
    </source>
</evidence>
<comment type="caution">
    <text evidence="8">The sequence shown here is derived from an EMBL/GenBank/DDBJ whole genome shotgun (WGS) entry which is preliminary data.</text>
</comment>
<dbReference type="Proteomes" id="UP000593566">
    <property type="component" value="Unassembled WGS sequence"/>
</dbReference>
<dbReference type="InterPro" id="IPR036652">
    <property type="entry name" value="YjeF_N_dom_sf"/>
</dbReference>
<feature type="compositionally biased region" description="Basic residues" evidence="5">
    <location>
        <begin position="203"/>
        <end position="212"/>
    </location>
</feature>
<keyword evidence="4" id="KW-0963">Cytoplasm</keyword>